<evidence type="ECO:0000256" key="1">
    <source>
        <dbReference type="SAM" id="MobiDB-lite"/>
    </source>
</evidence>
<keyword evidence="2" id="KW-0472">Membrane</keyword>
<dbReference type="EMBL" id="JBFNXX010000001">
    <property type="protein sequence ID" value="MEW9918012.1"/>
    <property type="molecule type" value="Genomic_DNA"/>
</dbReference>
<keyword evidence="2" id="KW-1133">Transmembrane helix</keyword>
<gene>
    <name evidence="3" type="ORF">AB2B41_00215</name>
</gene>
<feature type="compositionally biased region" description="Basic and acidic residues" evidence="1">
    <location>
        <begin position="77"/>
        <end position="86"/>
    </location>
</feature>
<feature type="transmembrane region" description="Helical" evidence="2">
    <location>
        <begin position="39"/>
        <end position="58"/>
    </location>
</feature>
<name>A0ABV3RGB6_9RHOB</name>
<sequence length="86" mass="9180">MIVVAALQKNILVLGTRPRAVSLGTQDEAQKGLTMNIDIFLGGLASLVLVAIIIVTLTSNGRRQVSERSNGTSQRSNSDRASKSDR</sequence>
<keyword evidence="2" id="KW-0812">Transmembrane</keyword>
<feature type="region of interest" description="Disordered" evidence="1">
    <location>
        <begin position="61"/>
        <end position="86"/>
    </location>
</feature>
<keyword evidence="4" id="KW-1185">Reference proteome</keyword>
<proteinExistence type="predicted"/>
<organism evidence="3 4">
    <name type="scientific">Sulfitobacter sediminis</name>
    <dbReference type="NCBI Taxonomy" id="3234186"/>
    <lineage>
        <taxon>Bacteria</taxon>
        <taxon>Pseudomonadati</taxon>
        <taxon>Pseudomonadota</taxon>
        <taxon>Alphaproteobacteria</taxon>
        <taxon>Rhodobacterales</taxon>
        <taxon>Roseobacteraceae</taxon>
        <taxon>Sulfitobacter</taxon>
    </lineage>
</organism>
<protein>
    <submittedName>
        <fullName evidence="3">Uncharacterized protein</fullName>
    </submittedName>
</protein>
<dbReference type="Proteomes" id="UP001556098">
    <property type="component" value="Unassembled WGS sequence"/>
</dbReference>
<reference evidence="3 4" key="1">
    <citation type="submission" date="2024-07" db="EMBL/GenBank/DDBJ databases">
        <title>Marimonas sp.nov., isolated from tidal-flat sediment.</title>
        <authorList>
            <person name="Jayan J.N."/>
            <person name="Lee S.S."/>
        </authorList>
    </citation>
    <scope>NUCLEOTIDE SEQUENCE [LARGE SCALE GENOMIC DNA]</scope>
    <source>
        <strain evidence="3 4">MJW-29</strain>
    </source>
</reference>
<evidence type="ECO:0000256" key="2">
    <source>
        <dbReference type="SAM" id="Phobius"/>
    </source>
</evidence>
<comment type="caution">
    <text evidence="3">The sequence shown here is derived from an EMBL/GenBank/DDBJ whole genome shotgun (WGS) entry which is preliminary data.</text>
</comment>
<feature type="compositionally biased region" description="Polar residues" evidence="1">
    <location>
        <begin position="61"/>
        <end position="76"/>
    </location>
</feature>
<evidence type="ECO:0000313" key="3">
    <source>
        <dbReference type="EMBL" id="MEW9918012.1"/>
    </source>
</evidence>
<accession>A0ABV3RGB6</accession>
<evidence type="ECO:0000313" key="4">
    <source>
        <dbReference type="Proteomes" id="UP001556098"/>
    </source>
</evidence>